<evidence type="ECO:0000313" key="1">
    <source>
        <dbReference type="EMBL" id="ANE52109.1"/>
    </source>
</evidence>
<dbReference type="RefSeq" id="WP_066406267.1">
    <property type="nucleotide sequence ID" value="NZ_CP011390.1"/>
</dbReference>
<dbReference type="Proteomes" id="UP000077177">
    <property type="component" value="Chromosome"/>
</dbReference>
<protein>
    <recommendedName>
        <fullName evidence="3">Lipoprotein</fullName>
    </recommendedName>
</protein>
<gene>
    <name evidence="1" type="ORF">SY85_18010</name>
</gene>
<dbReference type="PROSITE" id="PS51257">
    <property type="entry name" value="PROKAR_LIPOPROTEIN"/>
    <property type="match status" value="1"/>
</dbReference>
<dbReference type="EMBL" id="CP011390">
    <property type="protein sequence ID" value="ANE52109.1"/>
    <property type="molecule type" value="Genomic_DNA"/>
</dbReference>
<evidence type="ECO:0008006" key="3">
    <source>
        <dbReference type="Google" id="ProtNLM"/>
    </source>
</evidence>
<name>A0A172TYD8_9BACT</name>
<accession>A0A172TYD8</accession>
<sequence>MKPSFKTIVSICSFLILSCSFKSKNIGNIMWPFDIRQNLPVRQPPTCDTFLYKTLHFEINHEQDIDTSQFGFVISSSWPLYSGNYTEKLVIDSIPFCLSDKSPQPLKCYLVDKKNRISYQFQSKHYFDLFDSKVQNIKVKLYSSYIEDSSSNMKVSINDGNWFY</sequence>
<reference evidence="2" key="1">
    <citation type="submission" date="2015-01" db="EMBL/GenBank/DDBJ databases">
        <title>Flavisolibacter sp./LCS9/ whole genome sequencing.</title>
        <authorList>
            <person name="Kim M.K."/>
            <person name="Srinivasan S."/>
            <person name="Lee J.-J."/>
        </authorList>
    </citation>
    <scope>NUCLEOTIDE SEQUENCE [LARGE SCALE GENOMIC DNA]</scope>
    <source>
        <strain evidence="2">LCS9</strain>
    </source>
</reference>
<proteinExistence type="predicted"/>
<dbReference type="KEGG" id="fla:SY85_18010"/>
<organism evidence="1 2">
    <name type="scientific">Flavisolibacter tropicus</name>
    <dbReference type="NCBI Taxonomy" id="1492898"/>
    <lineage>
        <taxon>Bacteria</taxon>
        <taxon>Pseudomonadati</taxon>
        <taxon>Bacteroidota</taxon>
        <taxon>Chitinophagia</taxon>
        <taxon>Chitinophagales</taxon>
        <taxon>Chitinophagaceae</taxon>
        <taxon>Flavisolibacter</taxon>
    </lineage>
</organism>
<keyword evidence="2" id="KW-1185">Reference proteome</keyword>
<evidence type="ECO:0000313" key="2">
    <source>
        <dbReference type="Proteomes" id="UP000077177"/>
    </source>
</evidence>
<reference evidence="1 2" key="2">
    <citation type="journal article" date="2016" name="Int. J. Syst. Evol. Microbiol.">
        <title>Flavisolibacter tropicus sp. nov., isolated from tropical soil.</title>
        <authorList>
            <person name="Lee J.J."/>
            <person name="Kang M.S."/>
            <person name="Kim G.S."/>
            <person name="Lee C.S."/>
            <person name="Lim S."/>
            <person name="Lee J."/>
            <person name="Roh S.H."/>
            <person name="Kang H."/>
            <person name="Ha J.M."/>
            <person name="Bae S."/>
            <person name="Jung H.Y."/>
            <person name="Kim M.K."/>
        </authorList>
    </citation>
    <scope>NUCLEOTIDE SEQUENCE [LARGE SCALE GENOMIC DNA]</scope>
    <source>
        <strain evidence="1 2">LCS9</strain>
    </source>
</reference>
<dbReference type="AlphaFoldDB" id="A0A172TYD8"/>